<dbReference type="GO" id="GO:0046983">
    <property type="term" value="F:protein dimerization activity"/>
    <property type="evidence" value="ECO:0007669"/>
    <property type="project" value="InterPro"/>
</dbReference>
<dbReference type="Proteomes" id="UP000479710">
    <property type="component" value="Unassembled WGS sequence"/>
</dbReference>
<evidence type="ECO:0000313" key="2">
    <source>
        <dbReference type="EMBL" id="KAF0929866.1"/>
    </source>
</evidence>
<protein>
    <recommendedName>
        <fullName evidence="1">HAT C-terminal dimerisation domain-containing protein</fullName>
    </recommendedName>
</protein>
<feature type="non-terminal residue" evidence="2">
    <location>
        <position position="146"/>
    </location>
</feature>
<proteinExistence type="predicted"/>
<dbReference type="EMBL" id="SPHZ02000002">
    <property type="protein sequence ID" value="KAF0929866.1"/>
    <property type="molecule type" value="Genomic_DNA"/>
</dbReference>
<dbReference type="SUPFAM" id="SSF53098">
    <property type="entry name" value="Ribonuclease H-like"/>
    <property type="match status" value="1"/>
</dbReference>
<dbReference type="AlphaFoldDB" id="A0A6G1EZ06"/>
<dbReference type="PANTHER" id="PTHR23272:SF187">
    <property type="entry name" value="AC9 TRANSPOSASE-RELATED"/>
    <property type="match status" value="1"/>
</dbReference>
<feature type="non-terminal residue" evidence="2">
    <location>
        <position position="1"/>
    </location>
</feature>
<feature type="domain" description="HAT C-terminal dimerisation" evidence="1">
    <location>
        <begin position="31"/>
        <end position="116"/>
    </location>
</feature>
<comment type="caution">
    <text evidence="2">The sequence shown here is derived from an EMBL/GenBank/DDBJ whole genome shotgun (WGS) entry which is preliminary data.</text>
</comment>
<gene>
    <name evidence="2" type="ORF">E2562_026080</name>
</gene>
<accession>A0A6G1EZ06</accession>
<dbReference type="InterPro" id="IPR008906">
    <property type="entry name" value="HATC_C_dom"/>
</dbReference>
<name>A0A6G1EZ06_9ORYZ</name>
<dbReference type="OrthoDB" id="1893698at2759"/>
<organism evidence="2 3">
    <name type="scientific">Oryza meyeriana var. granulata</name>
    <dbReference type="NCBI Taxonomy" id="110450"/>
    <lineage>
        <taxon>Eukaryota</taxon>
        <taxon>Viridiplantae</taxon>
        <taxon>Streptophyta</taxon>
        <taxon>Embryophyta</taxon>
        <taxon>Tracheophyta</taxon>
        <taxon>Spermatophyta</taxon>
        <taxon>Magnoliopsida</taxon>
        <taxon>Liliopsida</taxon>
        <taxon>Poales</taxon>
        <taxon>Poaceae</taxon>
        <taxon>BOP clade</taxon>
        <taxon>Oryzoideae</taxon>
        <taxon>Oryzeae</taxon>
        <taxon>Oryzinae</taxon>
        <taxon>Oryza</taxon>
        <taxon>Oryza meyeriana</taxon>
    </lineage>
</organism>
<reference evidence="2 3" key="1">
    <citation type="submission" date="2019-11" db="EMBL/GenBank/DDBJ databases">
        <title>Whole genome sequence of Oryza granulata.</title>
        <authorList>
            <person name="Li W."/>
        </authorList>
    </citation>
    <scope>NUCLEOTIDE SEQUENCE [LARGE SCALE GENOMIC DNA]</scope>
    <source>
        <strain evidence="3">cv. Menghai</strain>
        <tissue evidence="2">Leaf</tissue>
    </source>
</reference>
<sequence>TNQDPTELVSALDKFLYRNETNATALEVNDFEKYMSEEPLYVTKANENTFDILSWWKNQRDAYLVLSILAHDVLAMQVSTVASESACSAGGRVVDPYCNRLDPEMVQALICTKDWIAAGRKDHSTIPSIMADLEIGELLSKTLTAS</sequence>
<keyword evidence="3" id="KW-1185">Reference proteome</keyword>
<dbReference type="Pfam" id="PF05699">
    <property type="entry name" value="Dimer_Tnp_hAT"/>
    <property type="match status" value="1"/>
</dbReference>
<evidence type="ECO:0000259" key="1">
    <source>
        <dbReference type="Pfam" id="PF05699"/>
    </source>
</evidence>
<dbReference type="InterPro" id="IPR012337">
    <property type="entry name" value="RNaseH-like_sf"/>
</dbReference>
<evidence type="ECO:0000313" key="3">
    <source>
        <dbReference type="Proteomes" id="UP000479710"/>
    </source>
</evidence>
<dbReference type="PANTHER" id="PTHR23272">
    <property type="entry name" value="BED FINGER-RELATED"/>
    <property type="match status" value="1"/>
</dbReference>